<organism evidence="1">
    <name type="scientific">uncultured Caudovirales phage</name>
    <dbReference type="NCBI Taxonomy" id="2100421"/>
    <lineage>
        <taxon>Viruses</taxon>
        <taxon>Duplodnaviria</taxon>
        <taxon>Heunggongvirae</taxon>
        <taxon>Uroviricota</taxon>
        <taxon>Caudoviricetes</taxon>
        <taxon>Peduoviridae</taxon>
        <taxon>Maltschvirus</taxon>
        <taxon>Maltschvirus maltsch</taxon>
    </lineage>
</organism>
<name>A0A6J7WRZ2_9CAUD</name>
<proteinExistence type="predicted"/>
<sequence>MAMFFVKPLELISAPNFYSLLPDSQWQVTHGVMAPLAAQVWINDSLGSRRYVLPSTATLTVTFLRADSPQNPSSSQSVVKTVSILDADRSIVTFNLSAQETQQIISGTVIFNLNDTGAGASAQWTQNYGIKKNLVGPGF</sequence>
<reference evidence="1" key="1">
    <citation type="submission" date="2020-05" db="EMBL/GenBank/DDBJ databases">
        <authorList>
            <person name="Chiriac C."/>
            <person name="Salcher M."/>
            <person name="Ghai R."/>
            <person name="Kavagutti S V."/>
        </authorList>
    </citation>
    <scope>NUCLEOTIDE SEQUENCE</scope>
</reference>
<protein>
    <submittedName>
        <fullName evidence="1">Uncharacterized protein</fullName>
    </submittedName>
</protein>
<dbReference type="EMBL" id="LR798292">
    <property type="protein sequence ID" value="CAB5220580.1"/>
    <property type="molecule type" value="Genomic_DNA"/>
</dbReference>
<accession>A0A6J7WRZ2</accession>
<evidence type="ECO:0000313" key="1">
    <source>
        <dbReference type="EMBL" id="CAB5220580.1"/>
    </source>
</evidence>
<gene>
    <name evidence="1" type="ORF">UFOVP244_8</name>
</gene>